<dbReference type="InterPro" id="IPR007844">
    <property type="entry name" value="AsmA"/>
</dbReference>
<accession>A0A2N6CTC8</accession>
<evidence type="ECO:0000313" key="4">
    <source>
        <dbReference type="EMBL" id="PLX60370.1"/>
    </source>
</evidence>
<sequence length="625" mass="66276">MNTKKIILRILIILLLLIPLTLIGILMSLDFNQYKPQVMAQVEALTGRKMTIDGELELSISLRPSIEVNGASLANAPWSSTEQMASIGQLSMQVELLPLLTGDVRVTRLIVRQADILLESSAEGEANWQFTKSDPGEAAQSAGVALPEVKDLLIEDARIRFLPAAGDAVEVSIDRLQASADSLGAPLALAFEGVYNGEPVVVEGELESLAAIVSGGDLRFDLQLALAGRKVQWQGEGKVADALSRITLERLQLSHGEDVLTGTLMFDRLAQPPLLEATLTTERIDLRSEKTEADKQDASRKLFSTASLPLDGLQGLAADVRFSSKQVLANRYTLNDLDATLRLEDGVLTVQPLTLLAGGGPLTGSAVLNGSRSPAALELRLKGKDVLLETLLRGSAKEAPMQRGSASIDIDLKARWDSVAALMGGLNGRLLISVDEGRINNRYLDLVGGDLLNQLFAALNPAAGSEPYTSMECAVVNLRFNNGVAEYDKRIAMLTRQMSIVSAGTIDLKNEQLDVGFKPMPRGDTKDLGITAGDLVNAARLKGPLSKPELGLDAKGTAKAGLTLYGAIATGGASLLLEGLWNKATADENPCRTALNGGGADSKSSKKGAGESGGLLDKLKGVFGN</sequence>
<keyword evidence="2" id="KW-1133">Transmembrane helix</keyword>
<dbReference type="PANTHER" id="PTHR30441:SF4">
    <property type="entry name" value="PROTEIN ASMA"/>
    <property type="match status" value="1"/>
</dbReference>
<name>A0A2N6CTC8_9GAMM</name>
<proteinExistence type="predicted"/>
<dbReference type="GO" id="GO:0005886">
    <property type="term" value="C:plasma membrane"/>
    <property type="evidence" value="ECO:0007669"/>
    <property type="project" value="TreeGrafter"/>
</dbReference>
<feature type="domain" description="AsmA" evidence="3">
    <location>
        <begin position="4"/>
        <end position="140"/>
    </location>
</feature>
<dbReference type="InterPro" id="IPR052894">
    <property type="entry name" value="AsmA-related"/>
</dbReference>
<feature type="region of interest" description="Disordered" evidence="1">
    <location>
        <begin position="595"/>
        <end position="614"/>
    </location>
</feature>
<organism evidence="4 5">
    <name type="scientific">Sedimenticola selenatireducens</name>
    <dbReference type="NCBI Taxonomy" id="191960"/>
    <lineage>
        <taxon>Bacteria</taxon>
        <taxon>Pseudomonadati</taxon>
        <taxon>Pseudomonadota</taxon>
        <taxon>Gammaproteobacteria</taxon>
        <taxon>Chromatiales</taxon>
        <taxon>Sedimenticolaceae</taxon>
        <taxon>Sedimenticola</taxon>
    </lineage>
</organism>
<dbReference type="AlphaFoldDB" id="A0A2N6CTC8"/>
<evidence type="ECO:0000313" key="5">
    <source>
        <dbReference type="Proteomes" id="UP000235015"/>
    </source>
</evidence>
<feature type="domain" description="AsmA" evidence="3">
    <location>
        <begin position="304"/>
        <end position="486"/>
    </location>
</feature>
<reference evidence="4 5" key="1">
    <citation type="submission" date="2017-11" db="EMBL/GenBank/DDBJ databases">
        <title>Genome-resolved metagenomics identifies genetic mobility, metabolic interactions, and unexpected diversity in perchlorate-reducing communities.</title>
        <authorList>
            <person name="Barnum T.P."/>
            <person name="Figueroa I.A."/>
            <person name="Carlstrom C.I."/>
            <person name="Lucas L.N."/>
            <person name="Engelbrektson A.L."/>
            <person name="Coates J.D."/>
        </authorList>
    </citation>
    <scope>NUCLEOTIDE SEQUENCE [LARGE SCALE GENOMIC DNA]</scope>
    <source>
        <strain evidence="4">BM301</strain>
    </source>
</reference>
<dbReference type="STRING" id="1111735.GCA_000428045_02566"/>
<evidence type="ECO:0000259" key="3">
    <source>
        <dbReference type="Pfam" id="PF05170"/>
    </source>
</evidence>
<feature type="transmembrane region" description="Helical" evidence="2">
    <location>
        <begin position="7"/>
        <end position="29"/>
    </location>
</feature>
<keyword evidence="2" id="KW-0472">Membrane</keyword>
<dbReference type="Proteomes" id="UP000235015">
    <property type="component" value="Unassembled WGS sequence"/>
</dbReference>
<keyword evidence="2" id="KW-0812">Transmembrane</keyword>
<evidence type="ECO:0000256" key="2">
    <source>
        <dbReference type="SAM" id="Phobius"/>
    </source>
</evidence>
<dbReference type="PANTHER" id="PTHR30441">
    <property type="entry name" value="DUF748 DOMAIN-CONTAINING PROTEIN"/>
    <property type="match status" value="1"/>
</dbReference>
<dbReference type="GO" id="GO:0090313">
    <property type="term" value="P:regulation of protein targeting to membrane"/>
    <property type="evidence" value="ECO:0007669"/>
    <property type="project" value="TreeGrafter"/>
</dbReference>
<dbReference type="RefSeq" id="WP_273440612.1">
    <property type="nucleotide sequence ID" value="NZ_PKUN01000025.1"/>
</dbReference>
<dbReference type="Pfam" id="PF05170">
    <property type="entry name" value="AsmA"/>
    <property type="match status" value="2"/>
</dbReference>
<evidence type="ECO:0000256" key="1">
    <source>
        <dbReference type="SAM" id="MobiDB-lite"/>
    </source>
</evidence>
<dbReference type="EMBL" id="PKUN01000025">
    <property type="protein sequence ID" value="PLX60370.1"/>
    <property type="molecule type" value="Genomic_DNA"/>
</dbReference>
<comment type="caution">
    <text evidence="4">The sequence shown here is derived from an EMBL/GenBank/DDBJ whole genome shotgun (WGS) entry which is preliminary data.</text>
</comment>
<gene>
    <name evidence="4" type="ORF">C0630_16400</name>
</gene>
<protein>
    <recommendedName>
        <fullName evidence="3">AsmA domain-containing protein</fullName>
    </recommendedName>
</protein>